<dbReference type="Proteomes" id="UP001163321">
    <property type="component" value="Chromosome 1"/>
</dbReference>
<protein>
    <submittedName>
        <fullName evidence="1">Uncharacterized protein</fullName>
    </submittedName>
</protein>
<proteinExistence type="predicted"/>
<organism evidence="1 2">
    <name type="scientific">Peronosclerospora sorghi</name>
    <dbReference type="NCBI Taxonomy" id="230839"/>
    <lineage>
        <taxon>Eukaryota</taxon>
        <taxon>Sar</taxon>
        <taxon>Stramenopiles</taxon>
        <taxon>Oomycota</taxon>
        <taxon>Peronosporomycetes</taxon>
        <taxon>Peronosporales</taxon>
        <taxon>Peronosporaceae</taxon>
        <taxon>Peronosclerospora</taxon>
    </lineage>
</organism>
<reference evidence="1 2" key="1">
    <citation type="journal article" date="2022" name="bioRxiv">
        <title>The genome of the oomycete Peronosclerospora sorghi, a cosmopolitan pathogen of maize and sorghum, is inflated with dispersed pseudogenes.</title>
        <authorList>
            <person name="Fletcher K."/>
            <person name="Martin F."/>
            <person name="Isakeit T."/>
            <person name="Cavanaugh K."/>
            <person name="Magill C."/>
            <person name="Michelmore R."/>
        </authorList>
    </citation>
    <scope>NUCLEOTIDE SEQUENCE [LARGE SCALE GENOMIC DNA]</scope>
    <source>
        <strain evidence="1">P6</strain>
    </source>
</reference>
<accession>A0ACC0WV20</accession>
<comment type="caution">
    <text evidence="1">The sequence shown here is derived from an EMBL/GenBank/DDBJ whole genome shotgun (WGS) entry which is preliminary data.</text>
</comment>
<keyword evidence="2" id="KW-1185">Reference proteome</keyword>
<gene>
    <name evidence="1" type="ORF">PsorP6_001487</name>
</gene>
<evidence type="ECO:0000313" key="1">
    <source>
        <dbReference type="EMBL" id="KAI9922719.1"/>
    </source>
</evidence>
<evidence type="ECO:0000313" key="2">
    <source>
        <dbReference type="Proteomes" id="UP001163321"/>
    </source>
</evidence>
<name>A0ACC0WV20_9STRA</name>
<dbReference type="EMBL" id="CM047580">
    <property type="protein sequence ID" value="KAI9922719.1"/>
    <property type="molecule type" value="Genomic_DNA"/>
</dbReference>
<sequence length="76" mass="8527">MKVVGGGCFSSTFILMRKSHLRGAPDQLLIRDRILALLSCCRTVTPVARSYYLEMKRHGKEAYKNKVSLMDPLVGV</sequence>